<dbReference type="OrthoDB" id="1110547at2759"/>
<evidence type="ECO:0000259" key="1">
    <source>
        <dbReference type="Pfam" id="PF13456"/>
    </source>
</evidence>
<protein>
    <recommendedName>
        <fullName evidence="5">Reverse transcriptase zinc-binding domain-containing protein</fullName>
    </recommendedName>
</protein>
<dbReference type="GO" id="GO:0004523">
    <property type="term" value="F:RNA-DNA hybrid ribonuclease activity"/>
    <property type="evidence" value="ECO:0007669"/>
    <property type="project" value="InterPro"/>
</dbReference>
<dbReference type="Pfam" id="PF13456">
    <property type="entry name" value="RVT_3"/>
    <property type="match status" value="1"/>
</dbReference>
<dbReference type="InterPro" id="IPR044730">
    <property type="entry name" value="RNase_H-like_dom_plant"/>
</dbReference>
<dbReference type="InterPro" id="IPR002156">
    <property type="entry name" value="RNaseH_domain"/>
</dbReference>
<dbReference type="CDD" id="cd06222">
    <property type="entry name" value="RNase_H_like"/>
    <property type="match status" value="1"/>
</dbReference>
<sequence>MCGRNPSYGWTSLQAGKDLLKQGLQSRLGNGKETNVWLDHWLPVLPPRLAQGNVQHLNMKVEELWKQGEKSWDENLLRSVLTHEDAELAKNIRLSRFAIHDKRIWSYTSTAEYTVKSGYWVATHLVPDNEKIEPPAGSLEVKKKIWRVKMEPKIQHFIWKAVAGAIPSSERLCSKTLDIDPVCQRCSKEHETINHLLFHCHHVKAIWRGARFAEFDNPNSTLEDNIRMMLQINERSTLRVEDRFLPFWIVWKIWKSRNEFIFTQKSTQAAEDVLKSMEAVAGWILAKPISPIQHNIQTQGISATWEPPPLGWLKCNFDSSIDNDYMGVGWIIRDEYGHYIESGWARLENVGSILEAEGNGFLYVVQRVWQKGFRQVWFEGDNLQLVNIINKQKDSLVLVNLLVDIYHWISKLPLCSLDHVGERRIWWPTN</sequence>
<evidence type="ECO:0000313" key="3">
    <source>
        <dbReference type="EMBL" id="CAA7017872.1"/>
    </source>
</evidence>
<dbReference type="Gene3D" id="3.30.420.10">
    <property type="entry name" value="Ribonuclease H-like superfamily/Ribonuclease H"/>
    <property type="match status" value="1"/>
</dbReference>
<feature type="domain" description="RNase H type-1" evidence="1">
    <location>
        <begin position="316"/>
        <end position="420"/>
    </location>
</feature>
<dbReference type="EMBL" id="CACVBM020000333">
    <property type="protein sequence ID" value="CAA7017872.1"/>
    <property type="molecule type" value="Genomic_DNA"/>
</dbReference>
<comment type="caution">
    <text evidence="3">The sequence shown here is derived from an EMBL/GenBank/DDBJ whole genome shotgun (WGS) entry which is preliminary data.</text>
</comment>
<dbReference type="AlphaFoldDB" id="A0A6D2HPZ9"/>
<gene>
    <name evidence="3" type="ORF">MERR_LOCUS5107</name>
</gene>
<dbReference type="InterPro" id="IPR052929">
    <property type="entry name" value="RNase_H-like_EbsB-rel"/>
</dbReference>
<dbReference type="GO" id="GO:0003676">
    <property type="term" value="F:nucleic acid binding"/>
    <property type="evidence" value="ECO:0007669"/>
    <property type="project" value="InterPro"/>
</dbReference>
<dbReference type="InterPro" id="IPR026960">
    <property type="entry name" value="RVT-Znf"/>
</dbReference>
<name>A0A6D2HPZ9_9BRAS</name>
<dbReference type="PANTHER" id="PTHR47074">
    <property type="entry name" value="BNAC02G40300D PROTEIN"/>
    <property type="match status" value="1"/>
</dbReference>
<evidence type="ECO:0008006" key="5">
    <source>
        <dbReference type="Google" id="ProtNLM"/>
    </source>
</evidence>
<evidence type="ECO:0000313" key="4">
    <source>
        <dbReference type="Proteomes" id="UP000467841"/>
    </source>
</evidence>
<dbReference type="InterPro" id="IPR036397">
    <property type="entry name" value="RNaseH_sf"/>
</dbReference>
<dbReference type="Pfam" id="PF13966">
    <property type="entry name" value="zf-RVT"/>
    <property type="match status" value="1"/>
</dbReference>
<keyword evidence="4" id="KW-1185">Reference proteome</keyword>
<feature type="domain" description="Reverse transcriptase zinc-binding" evidence="2">
    <location>
        <begin position="132"/>
        <end position="207"/>
    </location>
</feature>
<dbReference type="Proteomes" id="UP000467841">
    <property type="component" value="Unassembled WGS sequence"/>
</dbReference>
<reference evidence="3" key="1">
    <citation type="submission" date="2020-01" db="EMBL/GenBank/DDBJ databases">
        <authorList>
            <person name="Mishra B."/>
        </authorList>
    </citation>
    <scope>NUCLEOTIDE SEQUENCE [LARGE SCALE GENOMIC DNA]</scope>
</reference>
<organism evidence="3 4">
    <name type="scientific">Microthlaspi erraticum</name>
    <dbReference type="NCBI Taxonomy" id="1685480"/>
    <lineage>
        <taxon>Eukaryota</taxon>
        <taxon>Viridiplantae</taxon>
        <taxon>Streptophyta</taxon>
        <taxon>Embryophyta</taxon>
        <taxon>Tracheophyta</taxon>
        <taxon>Spermatophyta</taxon>
        <taxon>Magnoliopsida</taxon>
        <taxon>eudicotyledons</taxon>
        <taxon>Gunneridae</taxon>
        <taxon>Pentapetalae</taxon>
        <taxon>rosids</taxon>
        <taxon>malvids</taxon>
        <taxon>Brassicales</taxon>
        <taxon>Brassicaceae</taxon>
        <taxon>Coluteocarpeae</taxon>
        <taxon>Microthlaspi</taxon>
    </lineage>
</organism>
<dbReference type="PANTHER" id="PTHR47074:SF78">
    <property type="entry name" value="GB|AAF30348.1-RELATED"/>
    <property type="match status" value="1"/>
</dbReference>
<evidence type="ECO:0000259" key="2">
    <source>
        <dbReference type="Pfam" id="PF13966"/>
    </source>
</evidence>
<proteinExistence type="predicted"/>
<accession>A0A6D2HPZ9</accession>